<dbReference type="EMBL" id="FOFG01000013">
    <property type="protein sequence ID" value="SER20704.1"/>
    <property type="molecule type" value="Genomic_DNA"/>
</dbReference>
<gene>
    <name evidence="2" type="ORF">SAMN05216548_11334</name>
</gene>
<evidence type="ECO:0000313" key="2">
    <source>
        <dbReference type="EMBL" id="SER20704.1"/>
    </source>
</evidence>
<dbReference type="RefSeq" id="WP_143061995.1">
    <property type="nucleotide sequence ID" value="NZ_FOFG01000013.1"/>
</dbReference>
<reference evidence="2 3" key="1">
    <citation type="submission" date="2016-10" db="EMBL/GenBank/DDBJ databases">
        <authorList>
            <person name="de Groot N.N."/>
        </authorList>
    </citation>
    <scope>NUCLEOTIDE SEQUENCE [LARGE SCALE GENOMIC DNA]</scope>
    <source>
        <strain evidence="2 3">A52C2</strain>
    </source>
</reference>
<feature type="chain" id="PRO_5011514529" evidence="1">
    <location>
        <begin position="30"/>
        <end position="111"/>
    </location>
</feature>
<name>A0A1H9MAJ0_9HYPH</name>
<dbReference type="Proteomes" id="UP000199647">
    <property type="component" value="Unassembled WGS sequence"/>
</dbReference>
<sequence length="111" mass="12342">MSRTMIRLLAARVLAAGLALGALTQFAEAANNYPLPAAPDCKSIMTQAQGRPVWRGEFSGRRETFFNERLEPVYEKACFTNEFDCRRWLNETQSVAELPGLMSCKLVGGAR</sequence>
<organism evidence="2 3">
    <name type="scientific">Faunimonas pinastri</name>
    <dbReference type="NCBI Taxonomy" id="1855383"/>
    <lineage>
        <taxon>Bacteria</taxon>
        <taxon>Pseudomonadati</taxon>
        <taxon>Pseudomonadota</taxon>
        <taxon>Alphaproteobacteria</taxon>
        <taxon>Hyphomicrobiales</taxon>
        <taxon>Afifellaceae</taxon>
        <taxon>Faunimonas</taxon>
    </lineage>
</organism>
<dbReference type="AlphaFoldDB" id="A0A1H9MAJ0"/>
<keyword evidence="3" id="KW-1185">Reference proteome</keyword>
<evidence type="ECO:0000313" key="3">
    <source>
        <dbReference type="Proteomes" id="UP000199647"/>
    </source>
</evidence>
<keyword evidence="1" id="KW-0732">Signal</keyword>
<evidence type="ECO:0000256" key="1">
    <source>
        <dbReference type="SAM" id="SignalP"/>
    </source>
</evidence>
<accession>A0A1H9MAJ0</accession>
<protein>
    <submittedName>
        <fullName evidence="2">Uncharacterized protein</fullName>
    </submittedName>
</protein>
<dbReference type="OrthoDB" id="9812623at2"/>
<proteinExistence type="predicted"/>
<feature type="signal peptide" evidence="1">
    <location>
        <begin position="1"/>
        <end position="29"/>
    </location>
</feature>